<name>A0ABC8JYM9_ERUVS</name>
<dbReference type="AlphaFoldDB" id="A0ABC8JYM9"/>
<dbReference type="InterPro" id="IPR027942">
    <property type="entry name" value="SEO_N"/>
</dbReference>
<sequence>MDSTRSISALNEDIIVEQLLRTHDPDGRWIDSEMLLQEVEAILSFVLESDVRLSTPLACSSLQILV</sequence>
<evidence type="ECO:0000259" key="1">
    <source>
        <dbReference type="Pfam" id="PF14576"/>
    </source>
</evidence>
<accession>A0ABC8JYM9</accession>
<evidence type="ECO:0000313" key="2">
    <source>
        <dbReference type="EMBL" id="CAH8346712.1"/>
    </source>
</evidence>
<reference evidence="2 3" key="1">
    <citation type="submission" date="2022-03" db="EMBL/GenBank/DDBJ databases">
        <authorList>
            <person name="Macdonald S."/>
            <person name="Ahmed S."/>
            <person name="Newling K."/>
        </authorList>
    </citation>
    <scope>NUCLEOTIDE SEQUENCE [LARGE SCALE GENOMIC DNA]</scope>
</reference>
<dbReference type="Pfam" id="PF14576">
    <property type="entry name" value="SEO_N"/>
    <property type="match status" value="1"/>
</dbReference>
<dbReference type="EMBL" id="CAKOAT010154156">
    <property type="protein sequence ID" value="CAH8346712.1"/>
    <property type="molecule type" value="Genomic_DNA"/>
</dbReference>
<evidence type="ECO:0000313" key="3">
    <source>
        <dbReference type="Proteomes" id="UP001642260"/>
    </source>
</evidence>
<dbReference type="Proteomes" id="UP001642260">
    <property type="component" value="Unassembled WGS sequence"/>
</dbReference>
<organism evidence="2 3">
    <name type="scientific">Eruca vesicaria subsp. sativa</name>
    <name type="common">Garden rocket</name>
    <name type="synonym">Eruca sativa</name>
    <dbReference type="NCBI Taxonomy" id="29727"/>
    <lineage>
        <taxon>Eukaryota</taxon>
        <taxon>Viridiplantae</taxon>
        <taxon>Streptophyta</taxon>
        <taxon>Embryophyta</taxon>
        <taxon>Tracheophyta</taxon>
        <taxon>Spermatophyta</taxon>
        <taxon>Magnoliopsida</taxon>
        <taxon>eudicotyledons</taxon>
        <taxon>Gunneridae</taxon>
        <taxon>Pentapetalae</taxon>
        <taxon>rosids</taxon>
        <taxon>malvids</taxon>
        <taxon>Brassicales</taxon>
        <taxon>Brassicaceae</taxon>
        <taxon>Brassiceae</taxon>
        <taxon>Eruca</taxon>
    </lineage>
</organism>
<proteinExistence type="predicted"/>
<protein>
    <recommendedName>
        <fullName evidence="1">Sieve element occlusion N-terminal domain-containing protein</fullName>
    </recommendedName>
</protein>
<keyword evidence="3" id="KW-1185">Reference proteome</keyword>
<feature type="domain" description="Sieve element occlusion N-terminal" evidence="1">
    <location>
        <begin position="11"/>
        <end position="49"/>
    </location>
</feature>
<comment type="caution">
    <text evidence="2">The sequence shown here is derived from an EMBL/GenBank/DDBJ whole genome shotgun (WGS) entry which is preliminary data.</text>
</comment>
<gene>
    <name evidence="2" type="ORF">ERUC_LOCUS16984</name>
</gene>